<feature type="transmembrane region" description="Helical" evidence="10">
    <location>
        <begin position="81"/>
        <end position="106"/>
    </location>
</feature>
<feature type="transmembrane region" description="Helical" evidence="10">
    <location>
        <begin position="159"/>
        <end position="188"/>
    </location>
</feature>
<evidence type="ECO:0000256" key="7">
    <source>
        <dbReference type="ARBA" id="ARBA00022824"/>
    </source>
</evidence>
<comment type="pathway">
    <text evidence="2">Glycolipid biosynthesis; glycosylphosphatidylinositol-anchor biosynthesis.</text>
</comment>
<evidence type="ECO:0000256" key="6">
    <source>
        <dbReference type="ARBA" id="ARBA00022692"/>
    </source>
</evidence>
<keyword evidence="11" id="KW-0732">Signal</keyword>
<dbReference type="GO" id="GO:0004376">
    <property type="term" value="F:GPI mannosyltransferase activity"/>
    <property type="evidence" value="ECO:0007669"/>
    <property type="project" value="InterPro"/>
</dbReference>
<dbReference type="PANTHER" id="PTHR12468:SF2">
    <property type="entry name" value="GPI MANNOSYLTRANSFERASE 2"/>
    <property type="match status" value="1"/>
</dbReference>
<feature type="transmembrane region" description="Helical" evidence="10">
    <location>
        <begin position="332"/>
        <end position="353"/>
    </location>
</feature>
<comment type="caution">
    <text evidence="12">The sequence shown here is derived from an EMBL/GenBank/DDBJ whole genome shotgun (WGS) entry which is preliminary data.</text>
</comment>
<dbReference type="GO" id="GO:0016020">
    <property type="term" value="C:membrane"/>
    <property type="evidence" value="ECO:0007669"/>
    <property type="project" value="GOC"/>
</dbReference>
<gene>
    <name evidence="12" type="ORF">GCM10011342_17970</name>
</gene>
<feature type="transmembrane region" description="Helical" evidence="10">
    <location>
        <begin position="264"/>
        <end position="282"/>
    </location>
</feature>
<dbReference type="EMBL" id="BMGH01000001">
    <property type="protein sequence ID" value="GGD09509.1"/>
    <property type="molecule type" value="Genomic_DNA"/>
</dbReference>
<protein>
    <submittedName>
        <fullName evidence="12">Membrane protein</fullName>
    </submittedName>
</protein>
<dbReference type="Proteomes" id="UP000613582">
    <property type="component" value="Unassembled WGS sequence"/>
</dbReference>
<feature type="transmembrane region" description="Helical" evidence="10">
    <location>
        <begin position="200"/>
        <end position="224"/>
    </location>
</feature>
<keyword evidence="3" id="KW-0337">GPI-anchor biosynthesis</keyword>
<dbReference type="PANTHER" id="PTHR12468">
    <property type="entry name" value="GPI MANNOSYLTRANSFERASE 2"/>
    <property type="match status" value="1"/>
</dbReference>
<evidence type="ECO:0000313" key="12">
    <source>
        <dbReference type="EMBL" id="GGD09509.1"/>
    </source>
</evidence>
<keyword evidence="9 10" id="KW-0472">Membrane</keyword>
<evidence type="ECO:0000256" key="1">
    <source>
        <dbReference type="ARBA" id="ARBA00004477"/>
    </source>
</evidence>
<comment type="subcellular location">
    <subcellularLocation>
        <location evidence="1">Endoplasmic reticulum membrane</location>
        <topology evidence="1">Multi-pass membrane protein</topology>
    </subcellularLocation>
</comment>
<dbReference type="AlphaFoldDB" id="A0A8J2V4J7"/>
<sequence length="360" mass="38993">MLTLFLAALLARLLFFALLTIVNAGADTGFANGICRWDCGWYRSIVENGYDIEPGRGTNGAEANWAFFPLFPLLVRLVSSILPVGPVMAGAALSMFAYAATAPVLYAGYQKIIGPDNALFLAAAVAVTPFGLYGTVLYTEALFGLLLAIAVTAALDRRWIIAAAAAILLGATRVTGVFIVLPFAIIALRQFSWRQVLTDVAALKPVLAIAVAPLGAFVYMLFLYHHVGDALAFRSVQVAWERGSDSPLEVLSTGFGYPLASKEFYWAASALAGLLLTGILFWRNRFAEGAAYFVSILIPLSTGLFSLGRYLFTSYLPYLALAVLPAPLNGRMFRAGILALMLAGWYFFVMGWIEQARWVI</sequence>
<keyword evidence="6 10" id="KW-0812">Transmembrane</keyword>
<dbReference type="InterPro" id="IPR007315">
    <property type="entry name" value="PIG-V/Gpi18"/>
</dbReference>
<feature type="signal peptide" evidence="11">
    <location>
        <begin position="1"/>
        <end position="26"/>
    </location>
</feature>
<name>A0A8J2V4J7_9PROT</name>
<feature type="chain" id="PRO_5035167944" evidence="11">
    <location>
        <begin position="27"/>
        <end position="360"/>
    </location>
</feature>
<dbReference type="GO" id="GO:0031501">
    <property type="term" value="C:mannosyltransferase complex"/>
    <property type="evidence" value="ECO:0007669"/>
    <property type="project" value="TreeGrafter"/>
</dbReference>
<keyword evidence="13" id="KW-1185">Reference proteome</keyword>
<evidence type="ECO:0000313" key="13">
    <source>
        <dbReference type="Proteomes" id="UP000613582"/>
    </source>
</evidence>
<organism evidence="12 13">
    <name type="scientific">Aquisalinus flavus</name>
    <dbReference type="NCBI Taxonomy" id="1526572"/>
    <lineage>
        <taxon>Bacteria</taxon>
        <taxon>Pseudomonadati</taxon>
        <taxon>Pseudomonadota</taxon>
        <taxon>Alphaproteobacteria</taxon>
        <taxon>Parvularculales</taxon>
        <taxon>Parvularculaceae</taxon>
        <taxon>Aquisalinus</taxon>
    </lineage>
</organism>
<evidence type="ECO:0000256" key="4">
    <source>
        <dbReference type="ARBA" id="ARBA00022676"/>
    </source>
</evidence>
<keyword evidence="7" id="KW-0256">Endoplasmic reticulum</keyword>
<evidence type="ECO:0000256" key="5">
    <source>
        <dbReference type="ARBA" id="ARBA00022679"/>
    </source>
</evidence>
<keyword evidence="4" id="KW-0328">Glycosyltransferase</keyword>
<evidence type="ECO:0000256" key="10">
    <source>
        <dbReference type="SAM" id="Phobius"/>
    </source>
</evidence>
<reference evidence="12" key="1">
    <citation type="journal article" date="2014" name="Int. J. Syst. Evol. Microbiol.">
        <title>Complete genome sequence of Corynebacterium casei LMG S-19264T (=DSM 44701T), isolated from a smear-ripened cheese.</title>
        <authorList>
            <consortium name="US DOE Joint Genome Institute (JGI-PGF)"/>
            <person name="Walter F."/>
            <person name="Albersmeier A."/>
            <person name="Kalinowski J."/>
            <person name="Ruckert C."/>
        </authorList>
    </citation>
    <scope>NUCLEOTIDE SEQUENCE</scope>
    <source>
        <strain evidence="12">CGMCC 1.12921</strain>
    </source>
</reference>
<accession>A0A8J2V4J7</accession>
<keyword evidence="5" id="KW-0808">Transferase</keyword>
<proteinExistence type="predicted"/>
<feature type="transmembrane region" description="Helical" evidence="10">
    <location>
        <begin position="289"/>
        <end position="312"/>
    </location>
</feature>
<keyword evidence="8 10" id="KW-1133">Transmembrane helix</keyword>
<evidence type="ECO:0000256" key="8">
    <source>
        <dbReference type="ARBA" id="ARBA00022989"/>
    </source>
</evidence>
<dbReference type="UniPathway" id="UPA00196"/>
<dbReference type="RefSeq" id="WP_188158741.1">
    <property type="nucleotide sequence ID" value="NZ_BMGH01000001.1"/>
</dbReference>
<evidence type="ECO:0000256" key="11">
    <source>
        <dbReference type="SAM" id="SignalP"/>
    </source>
</evidence>
<dbReference type="GO" id="GO:0000009">
    <property type="term" value="F:alpha-1,6-mannosyltransferase activity"/>
    <property type="evidence" value="ECO:0007669"/>
    <property type="project" value="InterPro"/>
</dbReference>
<evidence type="ECO:0000256" key="3">
    <source>
        <dbReference type="ARBA" id="ARBA00022502"/>
    </source>
</evidence>
<reference evidence="12" key="2">
    <citation type="submission" date="2020-09" db="EMBL/GenBank/DDBJ databases">
        <authorList>
            <person name="Sun Q."/>
            <person name="Zhou Y."/>
        </authorList>
    </citation>
    <scope>NUCLEOTIDE SEQUENCE</scope>
    <source>
        <strain evidence="12">CGMCC 1.12921</strain>
    </source>
</reference>
<dbReference type="GO" id="GO:0006506">
    <property type="term" value="P:GPI anchor biosynthetic process"/>
    <property type="evidence" value="ECO:0007669"/>
    <property type="project" value="UniProtKB-UniPathway"/>
</dbReference>
<evidence type="ECO:0000256" key="2">
    <source>
        <dbReference type="ARBA" id="ARBA00004687"/>
    </source>
</evidence>
<dbReference type="Pfam" id="PF04188">
    <property type="entry name" value="Mannosyl_trans2"/>
    <property type="match status" value="1"/>
</dbReference>
<evidence type="ECO:0000256" key="9">
    <source>
        <dbReference type="ARBA" id="ARBA00023136"/>
    </source>
</evidence>